<dbReference type="EMBL" id="PXYI01000015">
    <property type="protein sequence ID" value="PSJ36313.1"/>
    <property type="molecule type" value="Genomic_DNA"/>
</dbReference>
<accession>A0A2P7QEB6</accession>
<dbReference type="AlphaFoldDB" id="A0A2P7QEB6"/>
<name>A0A2P7QEB6_9SPHN</name>
<evidence type="ECO:0000313" key="3">
    <source>
        <dbReference type="Proteomes" id="UP000241167"/>
    </source>
</evidence>
<reference evidence="2 3" key="1">
    <citation type="submission" date="2018-03" db="EMBL/GenBank/DDBJ databases">
        <title>The draft genome of Sphingosinicella sp. GL-C-18.</title>
        <authorList>
            <person name="Liu L."/>
            <person name="Li L."/>
            <person name="Liang L."/>
            <person name="Zhang X."/>
            <person name="Wang T."/>
        </authorList>
    </citation>
    <scope>NUCLEOTIDE SEQUENCE [LARGE SCALE GENOMIC DNA]</scope>
    <source>
        <strain evidence="2 3">GL-C-18</strain>
    </source>
</reference>
<proteinExistence type="predicted"/>
<dbReference type="Proteomes" id="UP000241167">
    <property type="component" value="Unassembled WGS sequence"/>
</dbReference>
<protein>
    <submittedName>
        <fullName evidence="2">Uncharacterized protein</fullName>
    </submittedName>
</protein>
<evidence type="ECO:0000313" key="2">
    <source>
        <dbReference type="EMBL" id="PSJ36313.1"/>
    </source>
</evidence>
<keyword evidence="1" id="KW-0732">Signal</keyword>
<organism evidence="2 3">
    <name type="scientific">Allosphingosinicella deserti</name>
    <dbReference type="NCBI Taxonomy" id="2116704"/>
    <lineage>
        <taxon>Bacteria</taxon>
        <taxon>Pseudomonadati</taxon>
        <taxon>Pseudomonadota</taxon>
        <taxon>Alphaproteobacteria</taxon>
        <taxon>Sphingomonadales</taxon>
        <taxon>Sphingomonadaceae</taxon>
        <taxon>Allosphingosinicella</taxon>
    </lineage>
</organism>
<gene>
    <name evidence="2" type="ORF">C7I55_26860</name>
</gene>
<sequence>MSRLLALLLLFSLAVTNSAAIASVVCSHADAQAHAAARGSEDVAIVQAALAEETSAKSISKKGSLADAAAVSLAAYALPPETFQLSAHRPQMLRGVPAESAILHGRTLAPLAEPPLG</sequence>
<evidence type="ECO:0000256" key="1">
    <source>
        <dbReference type="SAM" id="SignalP"/>
    </source>
</evidence>
<comment type="caution">
    <text evidence="2">The sequence shown here is derived from an EMBL/GenBank/DDBJ whole genome shotgun (WGS) entry which is preliminary data.</text>
</comment>
<feature type="signal peptide" evidence="1">
    <location>
        <begin position="1"/>
        <end position="22"/>
    </location>
</feature>
<keyword evidence="3" id="KW-1185">Reference proteome</keyword>
<feature type="chain" id="PRO_5015142062" evidence="1">
    <location>
        <begin position="23"/>
        <end position="117"/>
    </location>
</feature>
<dbReference type="RefSeq" id="WP_146151165.1">
    <property type="nucleotide sequence ID" value="NZ_PXYI01000015.1"/>
</dbReference>